<evidence type="ECO:0000259" key="5">
    <source>
        <dbReference type="Pfam" id="PF07992"/>
    </source>
</evidence>
<protein>
    <submittedName>
        <fullName evidence="7">Pyridine nucleotide-disulfide oxidoreductase</fullName>
        <ecNumber evidence="7">1.18.1.3</ecNumber>
    </submittedName>
</protein>
<comment type="cofactor">
    <cofactor evidence="1">
        <name>FAD</name>
        <dbReference type="ChEBI" id="CHEBI:57692"/>
    </cofactor>
</comment>
<feature type="domain" description="Reductase C-terminal" evidence="6">
    <location>
        <begin position="83"/>
        <end position="165"/>
    </location>
</feature>
<dbReference type="PANTHER" id="PTHR43557:SF2">
    <property type="entry name" value="RIESKE DOMAIN-CONTAINING PROTEIN-RELATED"/>
    <property type="match status" value="1"/>
</dbReference>
<dbReference type="Pfam" id="PF07992">
    <property type="entry name" value="Pyr_redox_2"/>
    <property type="match status" value="1"/>
</dbReference>
<proteinExistence type="predicted"/>
<dbReference type="SUPFAM" id="SSF51905">
    <property type="entry name" value="FAD/NAD(P)-binding domain"/>
    <property type="match status" value="1"/>
</dbReference>
<accession>A0A377Z2J0</accession>
<dbReference type="GO" id="GO:0016651">
    <property type="term" value="F:oxidoreductase activity, acting on NAD(P)H"/>
    <property type="evidence" value="ECO:0007669"/>
    <property type="project" value="TreeGrafter"/>
</dbReference>
<name>A0A377Z2J0_KLEPN</name>
<dbReference type="GO" id="GO:0008860">
    <property type="term" value="F:ferredoxin-NAD+ reductase activity"/>
    <property type="evidence" value="ECO:0007669"/>
    <property type="project" value="UniProtKB-EC"/>
</dbReference>
<keyword evidence="4 7" id="KW-0560">Oxidoreductase</keyword>
<gene>
    <name evidence="7" type="primary">andAa</name>
    <name evidence="7" type="ORF">NCTC9504_01256</name>
</gene>
<sequence length="166" mass="18067">MVGIGVDLNLELARDAGLTVDRGIVVNAQGRSNDPAIFAAGDVAQHHQYGLCIQSWAFAQNQAIATAKAMLDPQASGYDEAPWLWSDQYDRNIQILGIPQAGSRTIVRDEPQGAIYFSLNADGRLTQLVAFNNARIVKLAKRWMAAGRDLSNVPLADPTFSLMSLR</sequence>
<organism evidence="7 8">
    <name type="scientific">Klebsiella pneumoniae subsp. pneumoniae</name>
    <dbReference type="NCBI Taxonomy" id="72407"/>
    <lineage>
        <taxon>Bacteria</taxon>
        <taxon>Pseudomonadati</taxon>
        <taxon>Pseudomonadota</taxon>
        <taxon>Gammaproteobacteria</taxon>
        <taxon>Enterobacterales</taxon>
        <taxon>Enterobacteriaceae</taxon>
        <taxon>Klebsiella/Raoultella group</taxon>
        <taxon>Klebsiella</taxon>
        <taxon>Klebsiella pneumoniae complex</taxon>
    </lineage>
</organism>
<dbReference type="InterPro" id="IPR036188">
    <property type="entry name" value="FAD/NAD-bd_sf"/>
</dbReference>
<dbReference type="InterPro" id="IPR050446">
    <property type="entry name" value="FAD-oxidoreductase/Apoptosis"/>
</dbReference>
<evidence type="ECO:0000313" key="8">
    <source>
        <dbReference type="Proteomes" id="UP000254020"/>
    </source>
</evidence>
<dbReference type="Proteomes" id="UP000254020">
    <property type="component" value="Unassembled WGS sequence"/>
</dbReference>
<dbReference type="PANTHER" id="PTHR43557">
    <property type="entry name" value="APOPTOSIS-INDUCING FACTOR 1"/>
    <property type="match status" value="1"/>
</dbReference>
<evidence type="ECO:0000256" key="1">
    <source>
        <dbReference type="ARBA" id="ARBA00001974"/>
    </source>
</evidence>
<dbReference type="InterPro" id="IPR016156">
    <property type="entry name" value="FAD/NAD-linked_Rdtase_dimer_sf"/>
</dbReference>
<reference evidence="7 8" key="1">
    <citation type="submission" date="2018-06" db="EMBL/GenBank/DDBJ databases">
        <authorList>
            <consortium name="Pathogen Informatics"/>
            <person name="Doyle S."/>
        </authorList>
    </citation>
    <scope>NUCLEOTIDE SEQUENCE [LARGE SCALE GENOMIC DNA]</scope>
    <source>
        <strain evidence="7 8">NCTC9504</strain>
    </source>
</reference>
<dbReference type="EMBL" id="UGMA01000005">
    <property type="protein sequence ID" value="STU59947.1"/>
    <property type="molecule type" value="Genomic_DNA"/>
</dbReference>
<dbReference type="Gene3D" id="3.50.50.60">
    <property type="entry name" value="FAD/NAD(P)-binding domain"/>
    <property type="match status" value="1"/>
</dbReference>
<dbReference type="InterPro" id="IPR028202">
    <property type="entry name" value="Reductase_C"/>
</dbReference>
<evidence type="ECO:0000256" key="4">
    <source>
        <dbReference type="ARBA" id="ARBA00023002"/>
    </source>
</evidence>
<dbReference type="InterPro" id="IPR023753">
    <property type="entry name" value="FAD/NAD-binding_dom"/>
</dbReference>
<evidence type="ECO:0000259" key="6">
    <source>
        <dbReference type="Pfam" id="PF14759"/>
    </source>
</evidence>
<dbReference type="AlphaFoldDB" id="A0A377Z2J0"/>
<dbReference type="Gene3D" id="3.30.390.30">
    <property type="match status" value="1"/>
</dbReference>
<evidence type="ECO:0000256" key="2">
    <source>
        <dbReference type="ARBA" id="ARBA00022630"/>
    </source>
</evidence>
<dbReference type="Pfam" id="PF14759">
    <property type="entry name" value="Reductase_C"/>
    <property type="match status" value="1"/>
</dbReference>
<feature type="domain" description="FAD/NAD(P)-binding" evidence="5">
    <location>
        <begin position="2"/>
        <end position="62"/>
    </location>
</feature>
<evidence type="ECO:0000313" key="7">
    <source>
        <dbReference type="EMBL" id="STU59947.1"/>
    </source>
</evidence>
<evidence type="ECO:0000256" key="3">
    <source>
        <dbReference type="ARBA" id="ARBA00022827"/>
    </source>
</evidence>
<keyword evidence="3" id="KW-0274">FAD</keyword>
<dbReference type="EC" id="1.18.1.3" evidence="7"/>
<keyword evidence="2" id="KW-0285">Flavoprotein</keyword>
<dbReference type="GO" id="GO:0005737">
    <property type="term" value="C:cytoplasm"/>
    <property type="evidence" value="ECO:0007669"/>
    <property type="project" value="TreeGrafter"/>
</dbReference>
<dbReference type="SUPFAM" id="SSF55424">
    <property type="entry name" value="FAD/NAD-linked reductases, dimerisation (C-terminal) domain"/>
    <property type="match status" value="1"/>
</dbReference>